<keyword evidence="6" id="KW-0067">ATP-binding</keyword>
<keyword evidence="9" id="KW-1185">Reference proteome</keyword>
<dbReference type="SMART" id="SM00220">
    <property type="entry name" value="S_TKc"/>
    <property type="match status" value="1"/>
</dbReference>
<dbReference type="OrthoDB" id="193931at2759"/>
<dbReference type="InterPro" id="IPR011009">
    <property type="entry name" value="Kinase-like_dom_sf"/>
</dbReference>
<evidence type="ECO:0000259" key="7">
    <source>
        <dbReference type="PROSITE" id="PS50011"/>
    </source>
</evidence>
<evidence type="ECO:0000256" key="3">
    <source>
        <dbReference type="ARBA" id="ARBA00022679"/>
    </source>
</evidence>
<dbReference type="GO" id="GO:0004674">
    <property type="term" value="F:protein serine/threonine kinase activity"/>
    <property type="evidence" value="ECO:0007669"/>
    <property type="project" value="UniProtKB-KW"/>
</dbReference>
<comment type="caution">
    <text evidence="8">The sequence shown here is derived from an EMBL/GenBank/DDBJ whole genome shotgun (WGS) entry which is preliminary data.</text>
</comment>
<dbReference type="GO" id="GO:0005737">
    <property type="term" value="C:cytoplasm"/>
    <property type="evidence" value="ECO:0007669"/>
    <property type="project" value="TreeGrafter"/>
</dbReference>
<evidence type="ECO:0000256" key="4">
    <source>
        <dbReference type="ARBA" id="ARBA00022741"/>
    </source>
</evidence>
<dbReference type="FunFam" id="1.10.510.10:FF:000571">
    <property type="entry name" value="Maternal embryonic leucine zipper kinase"/>
    <property type="match status" value="1"/>
</dbReference>
<dbReference type="AlphaFoldDB" id="A0A9W8I7V9"/>
<protein>
    <recommendedName>
        <fullName evidence="7">Protein kinase domain-containing protein</fullName>
    </recommendedName>
</protein>
<name>A0A9W8I7V9_9FUNG</name>
<evidence type="ECO:0000256" key="2">
    <source>
        <dbReference type="ARBA" id="ARBA00022527"/>
    </source>
</evidence>
<keyword evidence="5" id="KW-0418">Kinase</keyword>
<dbReference type="GO" id="GO:0035556">
    <property type="term" value="P:intracellular signal transduction"/>
    <property type="evidence" value="ECO:0007669"/>
    <property type="project" value="TreeGrafter"/>
</dbReference>
<evidence type="ECO:0000313" key="9">
    <source>
        <dbReference type="Proteomes" id="UP001139887"/>
    </source>
</evidence>
<evidence type="ECO:0000256" key="1">
    <source>
        <dbReference type="ARBA" id="ARBA00010791"/>
    </source>
</evidence>
<dbReference type="InterPro" id="IPR000719">
    <property type="entry name" value="Prot_kinase_dom"/>
</dbReference>
<keyword evidence="2" id="KW-0723">Serine/threonine-protein kinase</keyword>
<dbReference type="SUPFAM" id="SSF56112">
    <property type="entry name" value="Protein kinase-like (PK-like)"/>
    <property type="match status" value="1"/>
</dbReference>
<dbReference type="PROSITE" id="PS50011">
    <property type="entry name" value="PROTEIN_KINASE_DOM"/>
    <property type="match status" value="1"/>
</dbReference>
<proteinExistence type="inferred from homology"/>
<feature type="domain" description="Protein kinase" evidence="7">
    <location>
        <begin position="1"/>
        <end position="124"/>
    </location>
</feature>
<reference evidence="8" key="1">
    <citation type="submission" date="2022-07" db="EMBL/GenBank/DDBJ databases">
        <title>Phylogenomic reconstructions and comparative analyses of Kickxellomycotina fungi.</title>
        <authorList>
            <person name="Reynolds N.K."/>
            <person name="Stajich J.E."/>
            <person name="Barry K."/>
            <person name="Grigoriev I.V."/>
            <person name="Crous P."/>
            <person name="Smith M.E."/>
        </authorList>
    </citation>
    <scope>NUCLEOTIDE SEQUENCE</scope>
    <source>
        <strain evidence="8">NRRL 1566</strain>
    </source>
</reference>
<dbReference type="Pfam" id="PF00069">
    <property type="entry name" value="Pkinase"/>
    <property type="match status" value="1"/>
</dbReference>
<dbReference type="Gene3D" id="1.10.510.10">
    <property type="entry name" value="Transferase(Phosphotransferase) domain 1"/>
    <property type="match status" value="1"/>
</dbReference>
<accession>A0A9W8I7V9</accession>
<comment type="similarity">
    <text evidence="1">Belongs to the protein kinase superfamily. CAMK Ser/Thr protein kinase family. NIM1 subfamily.</text>
</comment>
<dbReference type="PANTHER" id="PTHR24346">
    <property type="entry name" value="MAP/MICROTUBULE AFFINITY-REGULATING KINASE"/>
    <property type="match status" value="1"/>
</dbReference>
<dbReference type="EMBL" id="JANBUW010000068">
    <property type="protein sequence ID" value="KAJ2849616.1"/>
    <property type="molecule type" value="Genomic_DNA"/>
</dbReference>
<gene>
    <name evidence="8" type="ORF">IWW36_002513</name>
</gene>
<evidence type="ECO:0000313" key="8">
    <source>
        <dbReference type="EMBL" id="KAJ2849616.1"/>
    </source>
</evidence>
<dbReference type="PANTHER" id="PTHR24346:SF82">
    <property type="entry name" value="KP78A-RELATED"/>
    <property type="match status" value="1"/>
</dbReference>
<evidence type="ECO:0000256" key="6">
    <source>
        <dbReference type="ARBA" id="ARBA00022840"/>
    </source>
</evidence>
<evidence type="ECO:0000256" key="5">
    <source>
        <dbReference type="ARBA" id="ARBA00022777"/>
    </source>
</evidence>
<keyword evidence="3" id="KW-0808">Transferase</keyword>
<dbReference type="Proteomes" id="UP001139887">
    <property type="component" value="Unassembled WGS sequence"/>
</dbReference>
<organism evidence="8 9">
    <name type="scientific">Coemansia brasiliensis</name>
    <dbReference type="NCBI Taxonomy" id="2650707"/>
    <lineage>
        <taxon>Eukaryota</taxon>
        <taxon>Fungi</taxon>
        <taxon>Fungi incertae sedis</taxon>
        <taxon>Zoopagomycota</taxon>
        <taxon>Kickxellomycotina</taxon>
        <taxon>Kickxellomycetes</taxon>
        <taxon>Kickxellales</taxon>
        <taxon>Kickxellaceae</taxon>
        <taxon>Coemansia</taxon>
    </lineage>
</organism>
<keyword evidence="4" id="KW-0547">Nucleotide-binding</keyword>
<sequence>MLDHHTNQIRIIDFGFADTFEWDQQLDTFCGSPCYASPEIINGIKYTGPEVDIWSIGVVLYCMLCGTLPFDGKSDKEISSKIARGKFVIPATMSIEAQDLLKQMLTVNPAQRIAMDGIINHPWTNKYYGYPISSHMPKRPLVVNNPNELSLRKMAAYQYDIPNVVAALSRSDMALTPMVSIYHLLEESRRRKEMRNARISQSGNPANG</sequence>
<dbReference type="GO" id="GO:0005524">
    <property type="term" value="F:ATP binding"/>
    <property type="evidence" value="ECO:0007669"/>
    <property type="project" value="UniProtKB-KW"/>
</dbReference>